<dbReference type="KEGG" id="geh:HYN69_04975"/>
<gene>
    <name evidence="2" type="ORF">HYN69_04975</name>
</gene>
<reference evidence="2 3" key="1">
    <citation type="submission" date="2018-04" db="EMBL/GenBank/DDBJ databases">
        <title>Genome sequencing of Gemmobacter.</title>
        <authorList>
            <person name="Yi H."/>
            <person name="Baek M.-G."/>
        </authorList>
    </citation>
    <scope>NUCLEOTIDE SEQUENCE [LARGE SCALE GENOMIC DNA]</scope>
    <source>
        <strain evidence="2 3">HYN0069</strain>
    </source>
</reference>
<dbReference type="InterPro" id="IPR029068">
    <property type="entry name" value="Glyas_Bleomycin-R_OHBP_Dase"/>
</dbReference>
<sequence length="204" mass="21765">MLTFDHIAISATTLGEGVESVQSALGLPLAGGGQHALMATHNRLLGLGDIYLEVIAPDPSLPAPSHPRWFDLDAFTGPPRLTNWVAACDDLAAEIAASPAGIGTPTALERADFRWDMAIPANGKLPYDGAFPALIHWQGGLHPTHRLPESNARLIRLEITHPDAATLTDMLSPRLSDPRILFTTGPVTAMQATFTTPHGTRSFP</sequence>
<keyword evidence="2" id="KW-0808">Transferase</keyword>
<evidence type="ECO:0000259" key="1">
    <source>
        <dbReference type="Pfam" id="PF13468"/>
    </source>
</evidence>
<dbReference type="InterPro" id="IPR025870">
    <property type="entry name" value="Glyoxalase-like_dom"/>
</dbReference>
<organism evidence="2 3">
    <name type="scientific">Paragemmobacter aquarius</name>
    <dbReference type="NCBI Taxonomy" id="2169400"/>
    <lineage>
        <taxon>Bacteria</taxon>
        <taxon>Pseudomonadati</taxon>
        <taxon>Pseudomonadota</taxon>
        <taxon>Alphaproteobacteria</taxon>
        <taxon>Rhodobacterales</taxon>
        <taxon>Paracoccaceae</taxon>
        <taxon>Paragemmobacter</taxon>
    </lineage>
</organism>
<name>A0A2S0UJF4_9RHOB</name>
<accession>A0A2S0UJF4</accession>
<dbReference type="Gene3D" id="3.10.180.10">
    <property type="entry name" value="2,3-Dihydroxybiphenyl 1,2-Dioxygenase, domain 1"/>
    <property type="match status" value="1"/>
</dbReference>
<dbReference type="AlphaFoldDB" id="A0A2S0UJF4"/>
<protein>
    <submittedName>
        <fullName evidence="2">Polyphosphate kinase</fullName>
    </submittedName>
</protein>
<dbReference type="GO" id="GO:0016301">
    <property type="term" value="F:kinase activity"/>
    <property type="evidence" value="ECO:0007669"/>
    <property type="project" value="UniProtKB-KW"/>
</dbReference>
<dbReference type="EMBL" id="CP028918">
    <property type="protein sequence ID" value="AWB47953.1"/>
    <property type="molecule type" value="Genomic_DNA"/>
</dbReference>
<dbReference type="Pfam" id="PF13468">
    <property type="entry name" value="Glyoxalase_3"/>
    <property type="match status" value="1"/>
</dbReference>
<feature type="domain" description="Glyoxalase-like" evidence="1">
    <location>
        <begin position="4"/>
        <end position="171"/>
    </location>
</feature>
<keyword evidence="2" id="KW-0418">Kinase</keyword>
<dbReference type="OrthoDB" id="8451710at2"/>
<dbReference type="Proteomes" id="UP000244496">
    <property type="component" value="Chromosome"/>
</dbReference>
<evidence type="ECO:0000313" key="3">
    <source>
        <dbReference type="Proteomes" id="UP000244496"/>
    </source>
</evidence>
<dbReference type="RefSeq" id="WP_108434777.1">
    <property type="nucleotide sequence ID" value="NZ_CP028918.1"/>
</dbReference>
<keyword evidence="3" id="KW-1185">Reference proteome</keyword>
<proteinExistence type="predicted"/>
<evidence type="ECO:0000313" key="2">
    <source>
        <dbReference type="EMBL" id="AWB47953.1"/>
    </source>
</evidence>